<dbReference type="Pfam" id="PF13386">
    <property type="entry name" value="DsbD_2"/>
    <property type="match status" value="1"/>
</dbReference>
<dbReference type="PANTHER" id="PTHR42208">
    <property type="entry name" value="HEAVY METAL TRANSPORTER-RELATED"/>
    <property type="match status" value="1"/>
</dbReference>
<feature type="transmembrane region" description="Helical" evidence="1">
    <location>
        <begin position="77"/>
        <end position="94"/>
    </location>
</feature>
<name>A0ABR7X187_9SPHI</name>
<keyword evidence="1" id="KW-1133">Transmembrane helix</keyword>
<keyword evidence="1" id="KW-0472">Membrane</keyword>
<gene>
    <name evidence="3" type="ORF">IDJ75_03685</name>
</gene>
<dbReference type="EMBL" id="JACWMW010000001">
    <property type="protein sequence ID" value="MBD1384367.1"/>
    <property type="molecule type" value="Genomic_DNA"/>
</dbReference>
<dbReference type="Proteomes" id="UP000618754">
    <property type="component" value="Unassembled WGS sequence"/>
</dbReference>
<feature type="transmembrane region" description="Helical" evidence="1">
    <location>
        <begin position="6"/>
        <end position="31"/>
    </location>
</feature>
<protein>
    <submittedName>
        <fullName evidence="3">Sulfite exporter TauE/SafE family protein</fullName>
    </submittedName>
</protein>
<evidence type="ECO:0000313" key="3">
    <source>
        <dbReference type="EMBL" id="MBD1384367.1"/>
    </source>
</evidence>
<keyword evidence="1" id="KW-0812">Transmembrane</keyword>
<feature type="domain" description="Urease accessory protein UreH-like transmembrane" evidence="2">
    <location>
        <begin position="6"/>
        <end position="203"/>
    </location>
</feature>
<evidence type="ECO:0000256" key="1">
    <source>
        <dbReference type="SAM" id="Phobius"/>
    </source>
</evidence>
<sequence>MSFNETAFLIGLFGSVHCIGMCGPLAFAIPVQPNRGWLIIMDKLIYNLGRTLSYALLGLLVGLLGKQLWLYGLQQSVSIISGVLIIMAATSKLMRKPLTRGRFTNRLLQPVNNLLAYALKQRSGHLIVGILNGFLPCGFVYVALIGAVNTPSVFGAVQYMFWFGLGTIPLMLAATAGSGFINIGVRRRLNRAVPYFMLCLGVWFVLRGLALNIPYLSPQIKAVPAVCK</sequence>
<feature type="transmembrane region" description="Helical" evidence="1">
    <location>
        <begin position="159"/>
        <end position="183"/>
    </location>
</feature>
<dbReference type="InterPro" id="IPR039447">
    <property type="entry name" value="UreH-like_TM_dom"/>
</dbReference>
<accession>A0ABR7X187</accession>
<keyword evidence="4" id="KW-1185">Reference proteome</keyword>
<comment type="caution">
    <text evidence="3">The sequence shown here is derived from an EMBL/GenBank/DDBJ whole genome shotgun (WGS) entry which is preliminary data.</text>
</comment>
<organism evidence="3 4">
    <name type="scientific">Mucilaginibacter rigui</name>
    <dbReference type="NCBI Taxonomy" id="534635"/>
    <lineage>
        <taxon>Bacteria</taxon>
        <taxon>Pseudomonadati</taxon>
        <taxon>Bacteroidota</taxon>
        <taxon>Sphingobacteriia</taxon>
        <taxon>Sphingobacteriales</taxon>
        <taxon>Sphingobacteriaceae</taxon>
        <taxon>Mucilaginibacter</taxon>
    </lineage>
</organism>
<reference evidence="3 4" key="1">
    <citation type="submission" date="2020-09" db="EMBL/GenBank/DDBJ databases">
        <title>Novel species of Mucilaginibacter isolated from a glacier on the Tibetan Plateau.</title>
        <authorList>
            <person name="Liu Q."/>
            <person name="Xin Y.-H."/>
        </authorList>
    </citation>
    <scope>NUCLEOTIDE SEQUENCE [LARGE SCALE GENOMIC DNA]</scope>
    <source>
        <strain evidence="3 4">CGMCC 1.13878</strain>
    </source>
</reference>
<feature type="transmembrane region" description="Helical" evidence="1">
    <location>
        <begin position="126"/>
        <end position="147"/>
    </location>
</feature>
<feature type="transmembrane region" description="Helical" evidence="1">
    <location>
        <begin position="195"/>
        <end position="216"/>
    </location>
</feature>
<evidence type="ECO:0000259" key="2">
    <source>
        <dbReference type="Pfam" id="PF13386"/>
    </source>
</evidence>
<dbReference type="RefSeq" id="WP_191174246.1">
    <property type="nucleotide sequence ID" value="NZ_JACWMW010000001.1"/>
</dbReference>
<proteinExistence type="predicted"/>
<evidence type="ECO:0000313" key="4">
    <source>
        <dbReference type="Proteomes" id="UP000618754"/>
    </source>
</evidence>
<dbReference type="PANTHER" id="PTHR42208:SF1">
    <property type="entry name" value="HEAVY METAL TRANSPORTER"/>
    <property type="match status" value="1"/>
</dbReference>